<evidence type="ECO:0000313" key="4">
    <source>
        <dbReference type="Proteomes" id="UP000546173"/>
    </source>
</evidence>
<keyword evidence="4" id="KW-1185">Reference proteome</keyword>
<dbReference type="Proteomes" id="UP000546173">
    <property type="component" value="Unassembled WGS sequence"/>
</dbReference>
<dbReference type="InterPro" id="IPR051686">
    <property type="entry name" value="Lipoprotein_DolP"/>
</dbReference>
<feature type="domain" description="BON" evidence="2">
    <location>
        <begin position="131"/>
        <end position="199"/>
    </location>
</feature>
<dbReference type="AlphaFoldDB" id="A0A7X1KU58"/>
<name>A0A7X1KU58_9PSED</name>
<dbReference type="EMBL" id="JACMYH010000003">
    <property type="protein sequence ID" value="MBC2679202.1"/>
    <property type="molecule type" value="Genomic_DNA"/>
</dbReference>
<dbReference type="RefSeq" id="WP_185794580.1">
    <property type="nucleotide sequence ID" value="NZ_JACMYH010000003.1"/>
</dbReference>
<evidence type="ECO:0000313" key="3">
    <source>
        <dbReference type="EMBL" id="MBC2679202.1"/>
    </source>
</evidence>
<evidence type="ECO:0000256" key="1">
    <source>
        <dbReference type="SAM" id="SignalP"/>
    </source>
</evidence>
<dbReference type="Gene3D" id="3.30.1340.30">
    <property type="match status" value="3"/>
</dbReference>
<dbReference type="PANTHER" id="PTHR34606:SF15">
    <property type="entry name" value="BON DOMAIN-CONTAINING PROTEIN"/>
    <property type="match status" value="1"/>
</dbReference>
<accession>A0A7X1KU58</accession>
<dbReference type="InterPro" id="IPR014004">
    <property type="entry name" value="Transpt-assoc_nodulatn_dom_bac"/>
</dbReference>
<protein>
    <submittedName>
        <fullName evidence="3">BON domain-containing protein</fullName>
    </submittedName>
</protein>
<keyword evidence="1" id="KW-0732">Signal</keyword>
<dbReference type="InterPro" id="IPR007055">
    <property type="entry name" value="BON_dom"/>
</dbReference>
<proteinExistence type="predicted"/>
<evidence type="ECO:0000259" key="2">
    <source>
        <dbReference type="PROSITE" id="PS50914"/>
    </source>
</evidence>
<feature type="domain" description="BON" evidence="2">
    <location>
        <begin position="46"/>
        <end position="114"/>
    </location>
</feature>
<dbReference type="PANTHER" id="PTHR34606">
    <property type="entry name" value="BON DOMAIN-CONTAINING PROTEIN"/>
    <property type="match status" value="1"/>
</dbReference>
<feature type="chain" id="PRO_5031105221" evidence="1">
    <location>
        <begin position="26"/>
        <end position="291"/>
    </location>
</feature>
<dbReference type="PROSITE" id="PS50914">
    <property type="entry name" value="BON"/>
    <property type="match status" value="3"/>
</dbReference>
<sequence>MRGIKRLTLASVIAGLVGLSTLVSAATPANLEKHEGESSSLESRLQAARQEGSIWTALALNRQLNGFEFGVQVREGTATLTGAVEDQVDRELAEQVALNTQGIDKVDNRLTLNPELVEHVNQRQQFAQHLEDATLTAIVKSKLLWNTSTQALDIVVTTSDGVVTLKGQAQTADAKQLAGSLATNTDGVYQVNNLISLGAADTATTRAETKAKKTEEALSDTWVTSKIKASLLLNRDLDGLSIDVETRTGMVALKGDVASSEQKTLAVEVARNIRGVRGVDADLLKVSKPIL</sequence>
<comment type="caution">
    <text evidence="3">The sequence shown here is derived from an EMBL/GenBank/DDBJ whole genome shotgun (WGS) entry which is preliminary data.</text>
</comment>
<organism evidence="3 4">
    <name type="scientific">Pseudomonas baltica</name>
    <dbReference type="NCBI Taxonomy" id="2762576"/>
    <lineage>
        <taxon>Bacteria</taxon>
        <taxon>Pseudomonadati</taxon>
        <taxon>Pseudomonadota</taxon>
        <taxon>Gammaproteobacteria</taxon>
        <taxon>Pseudomonadales</taxon>
        <taxon>Pseudomonadaceae</taxon>
        <taxon>Pseudomonas</taxon>
    </lineage>
</organism>
<gene>
    <name evidence="3" type="ORF">H7993_12480</name>
</gene>
<dbReference type="Pfam" id="PF04972">
    <property type="entry name" value="BON"/>
    <property type="match status" value="3"/>
</dbReference>
<feature type="signal peptide" evidence="1">
    <location>
        <begin position="1"/>
        <end position="25"/>
    </location>
</feature>
<reference evidence="3 4" key="1">
    <citation type="submission" date="2020-08" db="EMBL/GenBank/DDBJ databases">
        <title>Pseudomonas sp. nov.</title>
        <authorList>
            <person name="Gieschler S."/>
            <person name="Fiedler G."/>
            <person name="Brinks E."/>
            <person name="Boehnlein C."/>
            <person name="Franz C.M.A.P."/>
            <person name="Kabisch J."/>
        </authorList>
    </citation>
    <scope>NUCLEOTIDE SEQUENCE [LARGE SCALE GENOMIC DNA]</scope>
    <source>
        <strain evidence="3 4">MBT-2</strain>
    </source>
</reference>
<feature type="domain" description="BON" evidence="2">
    <location>
        <begin position="219"/>
        <end position="288"/>
    </location>
</feature>
<dbReference type="SMART" id="SM00749">
    <property type="entry name" value="BON"/>
    <property type="match status" value="3"/>
</dbReference>